<dbReference type="Gene3D" id="3.40.50.1820">
    <property type="entry name" value="alpha/beta hydrolase"/>
    <property type="match status" value="1"/>
</dbReference>
<dbReference type="EMBL" id="JAIZAY010000003">
    <property type="protein sequence ID" value="KAJ8046062.1"/>
    <property type="molecule type" value="Genomic_DNA"/>
</dbReference>
<keyword evidence="4" id="KW-1185">Reference proteome</keyword>
<evidence type="ECO:0000256" key="1">
    <source>
        <dbReference type="ARBA" id="ARBA00022729"/>
    </source>
</evidence>
<dbReference type="AlphaFoldDB" id="A0A9Q1HE00"/>
<protein>
    <recommendedName>
        <fullName evidence="5">Peptidase S9 prolyl oligopeptidase catalytic domain-containing protein</fullName>
    </recommendedName>
</protein>
<feature type="signal peptide" evidence="2">
    <location>
        <begin position="1"/>
        <end position="25"/>
    </location>
</feature>
<name>A0A9Q1HE00_HOLLE</name>
<proteinExistence type="predicted"/>
<dbReference type="Proteomes" id="UP001152320">
    <property type="component" value="Chromosome 3"/>
</dbReference>
<dbReference type="InterPro" id="IPR029058">
    <property type="entry name" value="AB_hydrolase_fold"/>
</dbReference>
<dbReference type="PANTHER" id="PTHR43037">
    <property type="entry name" value="UNNAMED PRODUCT-RELATED"/>
    <property type="match status" value="1"/>
</dbReference>
<dbReference type="PANTHER" id="PTHR43037:SF4">
    <property type="entry name" value="PEPTIDASE S9 PROLYL OLIGOPEPTIDASE CATALYTIC DOMAIN-CONTAINING PROTEIN"/>
    <property type="match status" value="1"/>
</dbReference>
<evidence type="ECO:0000256" key="2">
    <source>
        <dbReference type="SAM" id="SignalP"/>
    </source>
</evidence>
<reference evidence="3" key="1">
    <citation type="submission" date="2021-10" db="EMBL/GenBank/DDBJ databases">
        <title>Tropical sea cucumber genome reveals ecological adaptation and Cuvierian tubules defense mechanism.</title>
        <authorList>
            <person name="Chen T."/>
        </authorList>
    </citation>
    <scope>NUCLEOTIDE SEQUENCE</scope>
    <source>
        <strain evidence="3">Nanhai2018</strain>
        <tissue evidence="3">Muscle</tissue>
    </source>
</reference>
<keyword evidence="1 2" id="KW-0732">Signal</keyword>
<dbReference type="InterPro" id="IPR050955">
    <property type="entry name" value="Plant_Biomass_Hydrol_Est"/>
</dbReference>
<organism evidence="3 4">
    <name type="scientific">Holothuria leucospilota</name>
    <name type="common">Black long sea cucumber</name>
    <name type="synonym">Mertensiothuria leucospilota</name>
    <dbReference type="NCBI Taxonomy" id="206669"/>
    <lineage>
        <taxon>Eukaryota</taxon>
        <taxon>Metazoa</taxon>
        <taxon>Echinodermata</taxon>
        <taxon>Eleutherozoa</taxon>
        <taxon>Echinozoa</taxon>
        <taxon>Holothuroidea</taxon>
        <taxon>Aspidochirotacea</taxon>
        <taxon>Aspidochirotida</taxon>
        <taxon>Holothuriidae</taxon>
        <taxon>Holothuria</taxon>
    </lineage>
</organism>
<dbReference type="SUPFAM" id="SSF53474">
    <property type="entry name" value="alpha/beta-Hydrolases"/>
    <property type="match status" value="1"/>
</dbReference>
<evidence type="ECO:0000313" key="4">
    <source>
        <dbReference type="Proteomes" id="UP001152320"/>
    </source>
</evidence>
<sequence length="884" mass="99000">MKDKKPKVAFILLVVFHAVSQITESKSSSKEIMKAARQLLESEKQLDGIDCKKIRSTDKLRVSGELDLAHYCLLKSLHTNPSHGWNWSQLAEVFSKKGSKSKSRTCFKQALKLSGQLTSSSISKWHVIAPFVSGKTELDGDPVEAYGGIRSVSRWRFNETKDFYSELAAGGSISWKVFEQVSNQPVHISPKIQWGDLVNSLGSLAISEWQGWAIGEFSVNSEKEDISIQCLGVPAVYIDDNLLAGDVYRRDHHWSTVSLSQGIHTVYVKLRAKVTQILSCNLKVSTETFVVHKPSKVPDLVDGHLISKQMPVAVGITNLQGAKWLTNVRFKAKDSDECFTVEESQGVNIAPGQTFLVPIYLTEKSETEVDCSDIQLNLKVLTSSRSSDVSIDLRCRTKSESFIITFEDHDGSVILTLHGTGVPAQNQADSYKYMENGQWVFGLDQAWVLAPTRHGAHNWEGPGSLTAMTALQKLHEYTHQVHSFSWFEDKKASKEEVIFAGHSMGGHGAWHLATHYPQLAKALISLAGWNKKEEYGDSNKFFEFDISSSHTQPSLKAILEMCFTENDVDKLVSNLKGIPVFARIGASDRTVHPFFVRRMYRLLKEEGVNVTYRELKDKEHWWWDTWKTNDGGVVNDPEVRKFMNYYAESTIVTENTCPADGTECDESPGDALWFNRILSDLKSYTFTVLNPVYHGYVHGFKVIQQIIPLRRSTIQMTFYKNLVKVRTTNVLTLSIDLPQELSVQVKPGMVSSWVVCDSDGIDRTWITYGPARRVAEQPFLIVAGFQLNSCSFNDEDVGMLSLAPNGEKHLVLILMGSSISALETLIQLATPTIPPMTRSPFSNMIPDFIITGHNVKLLGPGGYECAGFWGNNWEFRPELASCVC</sequence>
<evidence type="ECO:0008006" key="5">
    <source>
        <dbReference type="Google" id="ProtNLM"/>
    </source>
</evidence>
<accession>A0A9Q1HE00</accession>
<gene>
    <name evidence="3" type="ORF">HOLleu_09229</name>
</gene>
<comment type="caution">
    <text evidence="3">The sequence shown here is derived from an EMBL/GenBank/DDBJ whole genome shotgun (WGS) entry which is preliminary data.</text>
</comment>
<evidence type="ECO:0000313" key="3">
    <source>
        <dbReference type="EMBL" id="KAJ8046062.1"/>
    </source>
</evidence>
<feature type="chain" id="PRO_5040250497" description="Peptidase S9 prolyl oligopeptidase catalytic domain-containing protein" evidence="2">
    <location>
        <begin position="26"/>
        <end position="884"/>
    </location>
</feature>
<dbReference type="OrthoDB" id="449091at2759"/>